<evidence type="ECO:0000313" key="2">
    <source>
        <dbReference type="EMBL" id="MFC6384974.1"/>
    </source>
</evidence>
<accession>A0ABW1WBX1</accession>
<proteinExistence type="predicted"/>
<dbReference type="EMBL" id="JBHSTQ010000001">
    <property type="protein sequence ID" value="MFC6384974.1"/>
    <property type="molecule type" value="Genomic_DNA"/>
</dbReference>
<keyword evidence="3" id="KW-1185">Reference proteome</keyword>
<dbReference type="InterPro" id="IPR053392">
    <property type="entry name" value="Transposase_IS30-like"/>
</dbReference>
<sequence>MDNRPAAVQKRKQFGHWEIDTSVGKKSGEDDVLLTLVERKTRDTISQKIDGKDPDSVDYAIKRLIDQFGSLFGRVFKTITADNGSEFSGLVNSLKEQNTHVYYTHPYAAWERPTNERNNGMIRRFIPKGRPIENYSRTFIHQMIQAIDHLPRKILNYRTPAEVFKMELQKLAQ</sequence>
<evidence type="ECO:0000313" key="3">
    <source>
        <dbReference type="Proteomes" id="UP001596267"/>
    </source>
</evidence>
<dbReference type="InterPro" id="IPR036397">
    <property type="entry name" value="RNaseH_sf"/>
</dbReference>
<dbReference type="PROSITE" id="PS50994">
    <property type="entry name" value="INTEGRASE"/>
    <property type="match status" value="1"/>
</dbReference>
<protein>
    <submittedName>
        <fullName evidence="2">IS30 family transposase</fullName>
    </submittedName>
</protein>
<comment type="caution">
    <text evidence="2">The sequence shown here is derived from an EMBL/GenBank/DDBJ whole genome shotgun (WGS) entry which is preliminary data.</text>
</comment>
<dbReference type="PANTHER" id="PTHR10948">
    <property type="entry name" value="TRANSPOSASE"/>
    <property type="match status" value="1"/>
</dbReference>
<gene>
    <name evidence="2" type="ORF">ACFP7A_00005</name>
</gene>
<dbReference type="SUPFAM" id="SSF53098">
    <property type="entry name" value="Ribonuclease H-like"/>
    <property type="match status" value="1"/>
</dbReference>
<organism evidence="2 3">
    <name type="scientific">Sporolactobacillus kofuensis</name>
    <dbReference type="NCBI Taxonomy" id="269672"/>
    <lineage>
        <taxon>Bacteria</taxon>
        <taxon>Bacillati</taxon>
        <taxon>Bacillota</taxon>
        <taxon>Bacilli</taxon>
        <taxon>Bacillales</taxon>
        <taxon>Sporolactobacillaceae</taxon>
        <taxon>Sporolactobacillus</taxon>
    </lineage>
</organism>
<feature type="domain" description="Integrase catalytic" evidence="1">
    <location>
        <begin position="1"/>
        <end position="168"/>
    </location>
</feature>
<dbReference type="NCBIfam" id="NF033563">
    <property type="entry name" value="transpos_IS30"/>
    <property type="match status" value="1"/>
</dbReference>
<dbReference type="InterPro" id="IPR012337">
    <property type="entry name" value="RNaseH-like_sf"/>
</dbReference>
<name>A0ABW1WBX1_9BACL</name>
<evidence type="ECO:0000259" key="1">
    <source>
        <dbReference type="PROSITE" id="PS50994"/>
    </source>
</evidence>
<dbReference type="RefSeq" id="WP_354327171.1">
    <property type="nucleotide sequence ID" value="NZ_JBHSTQ010000001.1"/>
</dbReference>
<dbReference type="Gene3D" id="3.30.420.10">
    <property type="entry name" value="Ribonuclease H-like superfamily/Ribonuclease H"/>
    <property type="match status" value="1"/>
</dbReference>
<dbReference type="InterPro" id="IPR051917">
    <property type="entry name" value="Transposase-Integrase"/>
</dbReference>
<dbReference type="InterPro" id="IPR001584">
    <property type="entry name" value="Integrase_cat-core"/>
</dbReference>
<dbReference type="PANTHER" id="PTHR10948:SF23">
    <property type="entry name" value="TRANSPOSASE INSI FOR INSERTION SEQUENCE ELEMENT IS30A-RELATED"/>
    <property type="match status" value="1"/>
</dbReference>
<dbReference type="Proteomes" id="UP001596267">
    <property type="component" value="Unassembled WGS sequence"/>
</dbReference>
<reference evidence="3" key="1">
    <citation type="journal article" date="2019" name="Int. J. Syst. Evol. Microbiol.">
        <title>The Global Catalogue of Microorganisms (GCM) 10K type strain sequencing project: providing services to taxonomists for standard genome sequencing and annotation.</title>
        <authorList>
            <consortium name="The Broad Institute Genomics Platform"/>
            <consortium name="The Broad Institute Genome Sequencing Center for Infectious Disease"/>
            <person name="Wu L."/>
            <person name="Ma J."/>
        </authorList>
    </citation>
    <scope>NUCLEOTIDE SEQUENCE [LARGE SCALE GENOMIC DNA]</scope>
    <source>
        <strain evidence="3">CCUG 42001</strain>
    </source>
</reference>